<dbReference type="EMBL" id="JFBS01000001">
    <property type="protein sequence ID" value="EXG77789.1"/>
    <property type="molecule type" value="Genomic_DNA"/>
</dbReference>
<dbReference type="Gene3D" id="3.40.30.10">
    <property type="entry name" value="Glutaredoxin"/>
    <property type="match status" value="1"/>
</dbReference>
<dbReference type="InterPro" id="IPR050553">
    <property type="entry name" value="Thioredoxin_ResA/DsbE_sf"/>
</dbReference>
<dbReference type="InterPro" id="IPR036249">
    <property type="entry name" value="Thioredoxin-like_sf"/>
</dbReference>
<dbReference type="Proteomes" id="UP000243438">
    <property type="component" value="Unassembled WGS sequence"/>
</dbReference>
<dbReference type="PANTHER" id="PTHR42852">
    <property type="entry name" value="THIOL:DISULFIDE INTERCHANGE PROTEIN DSBE"/>
    <property type="match status" value="1"/>
</dbReference>
<keyword evidence="3" id="KW-1015">Disulfide bond</keyword>
<evidence type="ECO:0000313" key="6">
    <source>
        <dbReference type="EMBL" id="EXG77789.1"/>
    </source>
</evidence>
<dbReference type="PROSITE" id="PS00194">
    <property type="entry name" value="THIOREDOXIN_1"/>
    <property type="match status" value="1"/>
</dbReference>
<comment type="subcellular location">
    <subcellularLocation>
        <location evidence="1">Cell envelope</location>
    </subcellularLocation>
</comment>
<evidence type="ECO:0000256" key="2">
    <source>
        <dbReference type="ARBA" id="ARBA00022748"/>
    </source>
</evidence>
<keyword evidence="4" id="KW-0676">Redox-active center</keyword>
<comment type="caution">
    <text evidence="6">The sequence shown here is derived from an EMBL/GenBank/DDBJ whole genome shotgun (WGS) entry which is preliminary data.</text>
</comment>
<evidence type="ECO:0000256" key="1">
    <source>
        <dbReference type="ARBA" id="ARBA00004196"/>
    </source>
</evidence>
<protein>
    <submittedName>
        <fullName evidence="6">Thiol-disulfide isomerase-like thioredoxin</fullName>
    </submittedName>
</protein>
<dbReference type="CDD" id="cd02966">
    <property type="entry name" value="TlpA_like_family"/>
    <property type="match status" value="1"/>
</dbReference>
<accession>A0ABN0RU78</accession>
<proteinExistence type="predicted"/>
<organism evidence="6 7">
    <name type="scientific">Xylanibacter oryzae DSM 17970</name>
    <dbReference type="NCBI Taxonomy" id="915438"/>
    <lineage>
        <taxon>Bacteria</taxon>
        <taxon>Pseudomonadati</taxon>
        <taxon>Bacteroidota</taxon>
        <taxon>Bacteroidia</taxon>
        <taxon>Bacteroidales</taxon>
        <taxon>Prevotellaceae</taxon>
        <taxon>Xylanibacter</taxon>
    </lineage>
</organism>
<keyword evidence="7" id="KW-1185">Reference proteome</keyword>
<name>A0ABN0RU78_9BACT</name>
<dbReference type="SUPFAM" id="SSF52833">
    <property type="entry name" value="Thioredoxin-like"/>
    <property type="match status" value="1"/>
</dbReference>
<dbReference type="InterPro" id="IPR013740">
    <property type="entry name" value="Redoxin"/>
</dbReference>
<evidence type="ECO:0000256" key="3">
    <source>
        <dbReference type="ARBA" id="ARBA00023157"/>
    </source>
</evidence>
<reference evidence="6" key="1">
    <citation type="submission" date="2013-07" db="EMBL/GenBank/DDBJ databases">
        <authorList>
            <consortium name="DOE Joint Genome Institute"/>
            <person name="Anderson I."/>
            <person name="Huntemann M."/>
            <person name="Han J."/>
            <person name="Chen A."/>
            <person name="Kyrpides N."/>
            <person name="Mavromatis K."/>
            <person name="Markowitz V."/>
            <person name="Palaniappan K."/>
            <person name="Ivanova N."/>
            <person name="Schaumberg A."/>
            <person name="Pati A."/>
            <person name="Liolios K."/>
            <person name="Nordberg H.P."/>
            <person name="Cantor M.N."/>
            <person name="Hua S.X."/>
            <person name="Woyke T."/>
        </authorList>
    </citation>
    <scope>NUCLEOTIDE SEQUENCE [LARGE SCALE GENOMIC DNA]</scope>
    <source>
        <strain evidence="6">DSM 17970</strain>
    </source>
</reference>
<keyword evidence="2" id="KW-0201">Cytochrome c-type biogenesis</keyword>
<sequence length="663" mass="75714">MKKITILLVFLTMLTVVGAKNIRTINNPSFTVSSTYMFQIEKVDIKKESTVLHCVSYNHPGWWFKIASSSYLLADGKKIKVNSAEGIKMDTNITVDSTRQCRYSLIFPAISAKTNSIDFLEGDFDGAFQIFGINLKNKKLLYDSKAIPEMVRKAAMHPLDDNKLLPMPKWENGSATVRGKLVGYNPHMRSKIEIFPECPLDLNTASIKSTISDDGSFSAVVPLYASHQAVYIQIGDYSVSIILENGKECDLYVDLVKSSHYITDRIKEVDSYRDENECAFIYFSGAMSDVNNQITKPDVCDLKSLSRNMPKPERDNLTSEEYRDVIFKCMEKNLCTLDSLHLITSARQYMTSLIKSNTAINILYPSWSYIKINPNDRMAHRSNDVMKSISKLYLNNMMLAYTGRFSTLSNYVDCAIGLDTVAVKTFNFSSKKMEENGSTFEQINEYKRKYRKEYAASILGTSSGPVFDVIEGQYFSDILDSYSPFNDKQLVELNSMDNDVIKNYFLKKNNELKVLLEKRKNNKNYIIHTEKYNSGEDFLAQIEKTYEGKVVMIDLWGTWCGACRSSIKYFEPYKSELNKKGVVFVYVTDDKSPEGAWHNMCGGISGEHYRLSSKQTHEIFEKFKFFGWPSYIIKDKTGKYIYSQTGAIFENSIVDKLENALKI</sequence>
<evidence type="ECO:0000313" key="7">
    <source>
        <dbReference type="Proteomes" id="UP000243438"/>
    </source>
</evidence>
<dbReference type="PANTHER" id="PTHR42852:SF6">
    <property type="entry name" value="THIOL:DISULFIDE INTERCHANGE PROTEIN DSBE"/>
    <property type="match status" value="1"/>
</dbReference>
<evidence type="ECO:0000256" key="4">
    <source>
        <dbReference type="ARBA" id="ARBA00023284"/>
    </source>
</evidence>
<evidence type="ECO:0000259" key="5">
    <source>
        <dbReference type="PROSITE" id="PS51352"/>
    </source>
</evidence>
<dbReference type="InterPro" id="IPR017937">
    <property type="entry name" value="Thioredoxin_CS"/>
</dbReference>
<dbReference type="RefSeq" id="WP_084608495.1">
    <property type="nucleotide sequence ID" value="NZ_KK073873.1"/>
</dbReference>
<feature type="domain" description="Thioredoxin" evidence="5">
    <location>
        <begin position="506"/>
        <end position="662"/>
    </location>
</feature>
<dbReference type="PROSITE" id="PS51352">
    <property type="entry name" value="THIOREDOXIN_2"/>
    <property type="match status" value="1"/>
</dbReference>
<gene>
    <name evidence="6" type="ORF">XylorDRAFT_0136</name>
</gene>
<dbReference type="InterPro" id="IPR013766">
    <property type="entry name" value="Thioredoxin_domain"/>
</dbReference>
<dbReference type="Pfam" id="PF08534">
    <property type="entry name" value="Redoxin"/>
    <property type="match status" value="1"/>
</dbReference>